<protein>
    <submittedName>
        <fullName evidence="2">Septin</fullName>
    </submittedName>
</protein>
<keyword evidence="3" id="KW-1185">Reference proteome</keyword>
<comment type="caution">
    <text evidence="2">The sequence shown here is derived from an EMBL/GenBank/DDBJ whole genome shotgun (WGS) entry which is preliminary data.</text>
</comment>
<dbReference type="EMBL" id="JAAOAQ010000510">
    <property type="protein sequence ID" value="KAF5543678.1"/>
    <property type="molecule type" value="Genomic_DNA"/>
</dbReference>
<keyword evidence="1" id="KW-0732">Signal</keyword>
<evidence type="ECO:0000256" key="1">
    <source>
        <dbReference type="SAM" id="SignalP"/>
    </source>
</evidence>
<dbReference type="OrthoDB" id="4825549at2759"/>
<evidence type="ECO:0000313" key="2">
    <source>
        <dbReference type="EMBL" id="KAF5543678.1"/>
    </source>
</evidence>
<feature type="chain" id="PRO_5034331552" evidence="1">
    <location>
        <begin position="24"/>
        <end position="125"/>
    </location>
</feature>
<gene>
    <name evidence="2" type="ORF">FPHYL_11209</name>
</gene>
<name>A0A8H5IXB8_9HYPO</name>
<organism evidence="2 3">
    <name type="scientific">Fusarium phyllophilum</name>
    <dbReference type="NCBI Taxonomy" id="47803"/>
    <lineage>
        <taxon>Eukaryota</taxon>
        <taxon>Fungi</taxon>
        <taxon>Dikarya</taxon>
        <taxon>Ascomycota</taxon>
        <taxon>Pezizomycotina</taxon>
        <taxon>Sordariomycetes</taxon>
        <taxon>Hypocreomycetidae</taxon>
        <taxon>Hypocreales</taxon>
        <taxon>Nectriaceae</taxon>
        <taxon>Fusarium</taxon>
        <taxon>Fusarium fujikuroi species complex</taxon>
    </lineage>
</organism>
<reference evidence="2 3" key="1">
    <citation type="submission" date="2020-05" db="EMBL/GenBank/DDBJ databases">
        <title>Identification and distribution of gene clusters putatively required for synthesis of sphingolipid metabolism inhibitors in phylogenetically diverse species of the filamentous fungus Fusarium.</title>
        <authorList>
            <person name="Kim H.-S."/>
            <person name="Busman M."/>
            <person name="Brown D.W."/>
            <person name="Divon H."/>
            <person name="Uhlig S."/>
            <person name="Proctor R.H."/>
        </authorList>
    </citation>
    <scope>NUCLEOTIDE SEQUENCE [LARGE SCALE GENOMIC DNA]</scope>
    <source>
        <strain evidence="2 3">NRRL 13617</strain>
    </source>
</reference>
<proteinExistence type="predicted"/>
<dbReference type="Proteomes" id="UP000582016">
    <property type="component" value="Unassembled WGS sequence"/>
</dbReference>
<sequence>MKPSTILTTLGGMLALNTQVVTARCYGSGTTWPDQNQAALFVKEACHNTNGVFTGGFRPGQTKSMCPRSGGYGLLSEVQNLGNREFDLPDGDCYKHLTDEIFARSHDGESTVNGEWRFRADPGNC</sequence>
<feature type="signal peptide" evidence="1">
    <location>
        <begin position="1"/>
        <end position="23"/>
    </location>
</feature>
<evidence type="ECO:0000313" key="3">
    <source>
        <dbReference type="Proteomes" id="UP000582016"/>
    </source>
</evidence>
<dbReference type="AlphaFoldDB" id="A0A8H5IXB8"/>
<accession>A0A8H5IXB8</accession>